<name>A0A329MJ67_9BACL</name>
<accession>A0A329MJ67</accession>
<organism evidence="2 3">
    <name type="scientific">Paenibacillus contaminans</name>
    <dbReference type="NCBI Taxonomy" id="450362"/>
    <lineage>
        <taxon>Bacteria</taxon>
        <taxon>Bacillati</taxon>
        <taxon>Bacillota</taxon>
        <taxon>Bacilli</taxon>
        <taxon>Bacillales</taxon>
        <taxon>Paenibacillaceae</taxon>
        <taxon>Paenibacillus</taxon>
    </lineage>
</organism>
<evidence type="ECO:0000256" key="1">
    <source>
        <dbReference type="SAM" id="MobiDB-lite"/>
    </source>
</evidence>
<feature type="region of interest" description="Disordered" evidence="1">
    <location>
        <begin position="1"/>
        <end position="27"/>
    </location>
</feature>
<comment type="caution">
    <text evidence="2">The sequence shown here is derived from an EMBL/GenBank/DDBJ whole genome shotgun (WGS) entry which is preliminary data.</text>
</comment>
<gene>
    <name evidence="2" type="ORF">DQG23_19825</name>
</gene>
<sequence length="85" mass="9325">MAPSPKNKSSASKKDNQSGKNPSIPELLQSNNMEIVVAFLLLTGILRVENVQFFRGSRMGVNLSGEYGSFNNDHSKDDDSPLIRS</sequence>
<dbReference type="OrthoDB" id="2651466at2"/>
<proteinExistence type="predicted"/>
<evidence type="ECO:0000313" key="3">
    <source>
        <dbReference type="Proteomes" id="UP000250369"/>
    </source>
</evidence>
<keyword evidence="3" id="KW-1185">Reference proteome</keyword>
<feature type="compositionally biased region" description="Low complexity" evidence="1">
    <location>
        <begin position="1"/>
        <end position="10"/>
    </location>
</feature>
<feature type="compositionally biased region" description="Basic and acidic residues" evidence="1">
    <location>
        <begin position="73"/>
        <end position="85"/>
    </location>
</feature>
<dbReference type="Proteomes" id="UP000250369">
    <property type="component" value="Unassembled WGS sequence"/>
</dbReference>
<dbReference type="EMBL" id="QMFB01000011">
    <property type="protein sequence ID" value="RAV19702.1"/>
    <property type="molecule type" value="Genomic_DNA"/>
</dbReference>
<reference evidence="2 3" key="1">
    <citation type="journal article" date="2009" name="Int. J. Syst. Evol. Microbiol.">
        <title>Paenibacillus contaminans sp. nov., isolated from a contaminated laboratory plate.</title>
        <authorList>
            <person name="Chou J.H."/>
            <person name="Lee J.H."/>
            <person name="Lin M.C."/>
            <person name="Chang P.S."/>
            <person name="Arun A.B."/>
            <person name="Young C.C."/>
            <person name="Chen W.M."/>
        </authorList>
    </citation>
    <scope>NUCLEOTIDE SEQUENCE [LARGE SCALE GENOMIC DNA]</scope>
    <source>
        <strain evidence="2 3">CKOBP-6</strain>
    </source>
</reference>
<dbReference type="AlphaFoldDB" id="A0A329MJ67"/>
<protein>
    <submittedName>
        <fullName evidence="2">Uncharacterized protein</fullName>
    </submittedName>
</protein>
<feature type="region of interest" description="Disordered" evidence="1">
    <location>
        <begin position="64"/>
        <end position="85"/>
    </location>
</feature>
<dbReference type="RefSeq" id="WP_113032607.1">
    <property type="nucleotide sequence ID" value="NZ_QMFB01000011.1"/>
</dbReference>
<evidence type="ECO:0000313" key="2">
    <source>
        <dbReference type="EMBL" id="RAV19702.1"/>
    </source>
</evidence>